<sequence>MKRYVNECSLLVEYANDPNSSVRTRSYHYFNTPLDFICLRMLSSPPTMGPVLSCLGGAFQDSRPPTSSSFGHAVELASDWYDNTESTDQKQFAEQRSFSRQSFVAYPDQAEPTECQFSTVVNSISDQRDCDIQRLLNKLAQYRDIDRPQTKLRRSGLVNSCERTEDQPPPDIVVEFARARIDHPAFLVCKGLDLQIGRYFVCGIFLDGEFTSSCAAAAGTEALMFPDLQSAWLRWFTDYTSNNLRLPAHPNSLFRRVVSEEIVKERFRANCSRALEIIQSSTDTASSDAPTPPESVTTSPSSVPQRCIRRSQSHPTPGTARTTSSTGHSRPPTPHSPSSSCCPQPFPTINFNINTLDVVFLVLRGDRPGLYFTIAEYLSACGEHPK</sequence>
<organism evidence="1 2">
    <name type="scientific">Phlebia brevispora</name>
    <dbReference type="NCBI Taxonomy" id="194682"/>
    <lineage>
        <taxon>Eukaryota</taxon>
        <taxon>Fungi</taxon>
        <taxon>Dikarya</taxon>
        <taxon>Basidiomycota</taxon>
        <taxon>Agaricomycotina</taxon>
        <taxon>Agaricomycetes</taxon>
        <taxon>Polyporales</taxon>
        <taxon>Meruliaceae</taxon>
        <taxon>Phlebia</taxon>
    </lineage>
</organism>
<accession>A0ACC1T5Z8</accession>
<gene>
    <name evidence="1" type="ORF">NM688_g3429</name>
</gene>
<reference evidence="1" key="1">
    <citation type="submission" date="2022-07" db="EMBL/GenBank/DDBJ databases">
        <title>Genome Sequence of Phlebia brevispora.</title>
        <authorList>
            <person name="Buettner E."/>
        </authorList>
    </citation>
    <scope>NUCLEOTIDE SEQUENCE</scope>
    <source>
        <strain evidence="1">MPL23</strain>
    </source>
</reference>
<evidence type="ECO:0000313" key="1">
    <source>
        <dbReference type="EMBL" id="KAJ3553791.1"/>
    </source>
</evidence>
<dbReference type="Proteomes" id="UP001148662">
    <property type="component" value="Unassembled WGS sequence"/>
</dbReference>
<evidence type="ECO:0000313" key="2">
    <source>
        <dbReference type="Proteomes" id="UP001148662"/>
    </source>
</evidence>
<name>A0ACC1T5Z8_9APHY</name>
<protein>
    <submittedName>
        <fullName evidence="1">Uncharacterized protein</fullName>
    </submittedName>
</protein>
<dbReference type="EMBL" id="JANHOG010000498">
    <property type="protein sequence ID" value="KAJ3553791.1"/>
    <property type="molecule type" value="Genomic_DNA"/>
</dbReference>
<comment type="caution">
    <text evidence="1">The sequence shown here is derived from an EMBL/GenBank/DDBJ whole genome shotgun (WGS) entry which is preliminary data.</text>
</comment>
<proteinExistence type="predicted"/>
<keyword evidence="2" id="KW-1185">Reference proteome</keyword>